<feature type="compositionally biased region" description="Basic and acidic residues" evidence="1">
    <location>
        <begin position="15"/>
        <end position="67"/>
    </location>
</feature>
<proteinExistence type="predicted"/>
<feature type="region of interest" description="Disordered" evidence="1">
    <location>
        <begin position="1"/>
        <end position="67"/>
    </location>
</feature>
<dbReference type="Proteomes" id="UP001054945">
    <property type="component" value="Unassembled WGS sequence"/>
</dbReference>
<organism evidence="2 3">
    <name type="scientific">Caerostris extrusa</name>
    <name type="common">Bark spider</name>
    <name type="synonym">Caerostris bankana</name>
    <dbReference type="NCBI Taxonomy" id="172846"/>
    <lineage>
        <taxon>Eukaryota</taxon>
        <taxon>Metazoa</taxon>
        <taxon>Ecdysozoa</taxon>
        <taxon>Arthropoda</taxon>
        <taxon>Chelicerata</taxon>
        <taxon>Arachnida</taxon>
        <taxon>Araneae</taxon>
        <taxon>Araneomorphae</taxon>
        <taxon>Entelegynae</taxon>
        <taxon>Araneoidea</taxon>
        <taxon>Araneidae</taxon>
        <taxon>Caerostris</taxon>
    </lineage>
</organism>
<name>A0AAV4MEW4_CAEEX</name>
<keyword evidence="3" id="KW-1185">Reference proteome</keyword>
<evidence type="ECO:0000256" key="1">
    <source>
        <dbReference type="SAM" id="MobiDB-lite"/>
    </source>
</evidence>
<sequence>MSINFTSYKKNHRWGYPDKSRRFDDEKRGINERRINRNRSDDPSMNKRTSDSKVPIHEEHELFQNDTSKKIFNKYSANELVDGKSARKSNPHNDRNSLNSNYQNRYNTPRGNSSSSYNKGRFQYQSRETVITRHIKSLSENGEQLPGHDAQM</sequence>
<evidence type="ECO:0000313" key="2">
    <source>
        <dbReference type="EMBL" id="GIX70825.1"/>
    </source>
</evidence>
<protein>
    <submittedName>
        <fullName evidence="2">Uncharacterized protein</fullName>
    </submittedName>
</protein>
<comment type="caution">
    <text evidence="2">The sequence shown here is derived from an EMBL/GenBank/DDBJ whole genome shotgun (WGS) entry which is preliminary data.</text>
</comment>
<feature type="compositionally biased region" description="Basic and acidic residues" evidence="1">
    <location>
        <begin position="81"/>
        <end position="95"/>
    </location>
</feature>
<evidence type="ECO:0000313" key="3">
    <source>
        <dbReference type="Proteomes" id="UP001054945"/>
    </source>
</evidence>
<accession>A0AAV4MEW4</accession>
<dbReference type="AlphaFoldDB" id="A0AAV4MEW4"/>
<feature type="compositionally biased region" description="Polar residues" evidence="1">
    <location>
        <begin position="96"/>
        <end position="119"/>
    </location>
</feature>
<reference evidence="2 3" key="1">
    <citation type="submission" date="2021-06" db="EMBL/GenBank/DDBJ databases">
        <title>Caerostris extrusa draft genome.</title>
        <authorList>
            <person name="Kono N."/>
            <person name="Arakawa K."/>
        </authorList>
    </citation>
    <scope>NUCLEOTIDE SEQUENCE [LARGE SCALE GENOMIC DNA]</scope>
</reference>
<gene>
    <name evidence="2" type="ORF">CEXT_297111</name>
</gene>
<dbReference type="EMBL" id="BPLR01019701">
    <property type="protein sequence ID" value="GIX70825.1"/>
    <property type="molecule type" value="Genomic_DNA"/>
</dbReference>
<feature type="region of interest" description="Disordered" evidence="1">
    <location>
        <begin position="81"/>
        <end position="119"/>
    </location>
</feature>